<dbReference type="EMBL" id="JAPWIS010000004">
    <property type="protein sequence ID" value="MCZ4584192.1"/>
    <property type="molecule type" value="Genomic_DNA"/>
</dbReference>
<accession>A0AAX3YSR6</accession>
<evidence type="ECO:0000313" key="4">
    <source>
        <dbReference type="Proteomes" id="UP001231166"/>
    </source>
</evidence>
<dbReference type="Proteomes" id="UP001066327">
    <property type="component" value="Unassembled WGS sequence"/>
</dbReference>
<name>A0AAX3YSR6_RHOOP</name>
<keyword evidence="3" id="KW-1185">Reference proteome</keyword>
<dbReference type="Proteomes" id="UP001231166">
    <property type="component" value="Chromosome"/>
</dbReference>
<proteinExistence type="predicted"/>
<dbReference type="EMBL" id="CP130953">
    <property type="protein sequence ID" value="WLF51173.1"/>
    <property type="molecule type" value="Genomic_DNA"/>
</dbReference>
<dbReference type="RefSeq" id="WP_168442918.1">
    <property type="nucleotide sequence ID" value="NZ_CAJUXZ010000001.1"/>
</dbReference>
<reference evidence="2" key="2">
    <citation type="submission" date="2023-07" db="EMBL/GenBank/DDBJ databases">
        <title>Genomic analysis of Rhodococcus opacus VOC-14 with glycol ethers degradation activity.</title>
        <authorList>
            <person name="Narkevich D.A."/>
            <person name="Hlushen A.M."/>
            <person name="Akhremchuk A.E."/>
            <person name="Sikolenko M.A."/>
            <person name="Valentovich L.N."/>
        </authorList>
    </citation>
    <scope>NUCLEOTIDE SEQUENCE</scope>
    <source>
        <strain evidence="2">VOC-14</strain>
    </source>
</reference>
<protein>
    <submittedName>
        <fullName evidence="2">Uncharacterized protein</fullName>
    </submittedName>
</protein>
<dbReference type="AlphaFoldDB" id="A0AAX3YSR6"/>
<evidence type="ECO:0000313" key="3">
    <source>
        <dbReference type="Proteomes" id="UP001066327"/>
    </source>
</evidence>
<evidence type="ECO:0000313" key="1">
    <source>
        <dbReference type="EMBL" id="MCZ4584192.1"/>
    </source>
</evidence>
<gene>
    <name evidence="1" type="ORF">O4328_10940</name>
    <name evidence="2" type="ORF">Q5707_01320</name>
</gene>
<evidence type="ECO:0000313" key="2">
    <source>
        <dbReference type="EMBL" id="WLF51173.1"/>
    </source>
</evidence>
<sequence length="172" mass="18772">MNLDHAQLDMPAATVTRAMEYLVPANPLYDMLCTHLHLLARTAAAAPLLLDHLECATVRLARVLVASAADDEARHRESLECSLLARLRLYIESNLTDPSLSPAGASTVVSERISRVDSATRRHDFTRLAVAPGIDRPIDRLPAVRRGEKTGAAWVFVPGNAESPPTWLGGFR</sequence>
<reference evidence="1" key="1">
    <citation type="submission" date="2022-12" db="EMBL/GenBank/DDBJ databases">
        <authorList>
            <person name="Krivoruchko A.V."/>
            <person name="Elkin A."/>
        </authorList>
    </citation>
    <scope>NUCLEOTIDE SEQUENCE</scope>
    <source>
        <strain evidence="1">IEGM 249</strain>
    </source>
</reference>
<organism evidence="2 4">
    <name type="scientific">Rhodococcus opacus</name>
    <name type="common">Nocardia opaca</name>
    <dbReference type="NCBI Taxonomy" id="37919"/>
    <lineage>
        <taxon>Bacteria</taxon>
        <taxon>Bacillati</taxon>
        <taxon>Actinomycetota</taxon>
        <taxon>Actinomycetes</taxon>
        <taxon>Mycobacteriales</taxon>
        <taxon>Nocardiaceae</taxon>
        <taxon>Rhodococcus</taxon>
    </lineage>
</organism>